<gene>
    <name evidence="1" type="ORF">ACAOBT_LOCUS15563</name>
</gene>
<sequence length="131" mass="15745">MIQHVLERSETVKDLGIYFDQHLTFNEHINQIISSAYRTYGFIIRNCKSFDVLTLQTLYFSLVRYKLEYGSLIWSLIYKQYIDVVDKLQKKFLKFLCFKIDGIYPTRGTEYNILLHKFGIQSLEQRRNKET</sequence>
<reference evidence="1" key="1">
    <citation type="submission" date="2022-03" db="EMBL/GenBank/DDBJ databases">
        <authorList>
            <person name="Sayadi A."/>
        </authorList>
    </citation>
    <scope>NUCLEOTIDE SEQUENCE</scope>
</reference>
<dbReference type="AlphaFoldDB" id="A0A9P0PFD8"/>
<dbReference type="Proteomes" id="UP001152888">
    <property type="component" value="Unassembled WGS sequence"/>
</dbReference>
<dbReference type="OrthoDB" id="6777438at2759"/>
<proteinExistence type="predicted"/>
<keyword evidence="2" id="KW-1185">Reference proteome</keyword>
<evidence type="ECO:0000313" key="2">
    <source>
        <dbReference type="Proteomes" id="UP001152888"/>
    </source>
</evidence>
<comment type="caution">
    <text evidence="1">The sequence shown here is derived from an EMBL/GenBank/DDBJ whole genome shotgun (WGS) entry which is preliminary data.</text>
</comment>
<accession>A0A9P0PFD8</accession>
<organism evidence="1 2">
    <name type="scientific">Acanthoscelides obtectus</name>
    <name type="common">Bean weevil</name>
    <name type="synonym">Bruchus obtectus</name>
    <dbReference type="NCBI Taxonomy" id="200917"/>
    <lineage>
        <taxon>Eukaryota</taxon>
        <taxon>Metazoa</taxon>
        <taxon>Ecdysozoa</taxon>
        <taxon>Arthropoda</taxon>
        <taxon>Hexapoda</taxon>
        <taxon>Insecta</taxon>
        <taxon>Pterygota</taxon>
        <taxon>Neoptera</taxon>
        <taxon>Endopterygota</taxon>
        <taxon>Coleoptera</taxon>
        <taxon>Polyphaga</taxon>
        <taxon>Cucujiformia</taxon>
        <taxon>Chrysomeloidea</taxon>
        <taxon>Chrysomelidae</taxon>
        <taxon>Bruchinae</taxon>
        <taxon>Bruchini</taxon>
        <taxon>Acanthoscelides</taxon>
    </lineage>
</organism>
<name>A0A9P0PFD8_ACAOB</name>
<dbReference type="EMBL" id="CAKOFQ010006940">
    <property type="protein sequence ID" value="CAH1983476.1"/>
    <property type="molecule type" value="Genomic_DNA"/>
</dbReference>
<evidence type="ECO:0000313" key="1">
    <source>
        <dbReference type="EMBL" id="CAH1983476.1"/>
    </source>
</evidence>
<protein>
    <submittedName>
        <fullName evidence="1">Uncharacterized protein</fullName>
    </submittedName>
</protein>